<proteinExistence type="predicted"/>
<gene>
    <name evidence="1" type="ORF">V6N12_051014</name>
</gene>
<protein>
    <submittedName>
        <fullName evidence="1">Uncharacterized protein</fullName>
    </submittedName>
</protein>
<keyword evidence="2" id="KW-1185">Reference proteome</keyword>
<sequence>MSVEDPNNGDRQEYPVVLALPLYLQGYYPHDEQSEIESPSNVASFQVDPTVAMIPIVLDYPSQSLQSGSLKLPVDIAYADFTEKFRFFSPL</sequence>
<dbReference type="EMBL" id="JBBPBM010000001">
    <property type="protein sequence ID" value="KAK8601172.1"/>
    <property type="molecule type" value="Genomic_DNA"/>
</dbReference>
<evidence type="ECO:0000313" key="1">
    <source>
        <dbReference type="EMBL" id="KAK8601172.1"/>
    </source>
</evidence>
<comment type="caution">
    <text evidence="1">The sequence shown here is derived from an EMBL/GenBank/DDBJ whole genome shotgun (WGS) entry which is preliminary data.</text>
</comment>
<evidence type="ECO:0000313" key="2">
    <source>
        <dbReference type="Proteomes" id="UP001472677"/>
    </source>
</evidence>
<accession>A0ABR2GF58</accession>
<organism evidence="1 2">
    <name type="scientific">Hibiscus sabdariffa</name>
    <name type="common">roselle</name>
    <dbReference type="NCBI Taxonomy" id="183260"/>
    <lineage>
        <taxon>Eukaryota</taxon>
        <taxon>Viridiplantae</taxon>
        <taxon>Streptophyta</taxon>
        <taxon>Embryophyta</taxon>
        <taxon>Tracheophyta</taxon>
        <taxon>Spermatophyta</taxon>
        <taxon>Magnoliopsida</taxon>
        <taxon>eudicotyledons</taxon>
        <taxon>Gunneridae</taxon>
        <taxon>Pentapetalae</taxon>
        <taxon>rosids</taxon>
        <taxon>malvids</taxon>
        <taxon>Malvales</taxon>
        <taxon>Malvaceae</taxon>
        <taxon>Malvoideae</taxon>
        <taxon>Hibiscus</taxon>
    </lineage>
</organism>
<reference evidence="1 2" key="1">
    <citation type="journal article" date="2024" name="G3 (Bethesda)">
        <title>Genome assembly of Hibiscus sabdariffa L. provides insights into metabolisms of medicinal natural products.</title>
        <authorList>
            <person name="Kim T."/>
        </authorList>
    </citation>
    <scope>NUCLEOTIDE SEQUENCE [LARGE SCALE GENOMIC DNA]</scope>
    <source>
        <strain evidence="1">TK-2024</strain>
        <tissue evidence="1">Old leaves</tissue>
    </source>
</reference>
<name>A0ABR2GF58_9ROSI</name>
<dbReference type="Proteomes" id="UP001472677">
    <property type="component" value="Unassembled WGS sequence"/>
</dbReference>